<comment type="caution">
    <text evidence="1">The sequence shown here is derived from an EMBL/GenBank/DDBJ whole genome shotgun (WGS) entry which is preliminary data.</text>
</comment>
<evidence type="ECO:0000313" key="2">
    <source>
        <dbReference type="Proteomes" id="UP000019763"/>
    </source>
</evidence>
<protein>
    <submittedName>
        <fullName evidence="1">Uncharacterized protein</fullName>
    </submittedName>
</protein>
<keyword evidence="2" id="KW-1185">Reference proteome</keyword>
<organism evidence="1 2">
    <name type="scientific">Gregarina niphandrodes</name>
    <name type="common">Septate eugregarine</name>
    <dbReference type="NCBI Taxonomy" id="110365"/>
    <lineage>
        <taxon>Eukaryota</taxon>
        <taxon>Sar</taxon>
        <taxon>Alveolata</taxon>
        <taxon>Apicomplexa</taxon>
        <taxon>Conoidasida</taxon>
        <taxon>Gregarinasina</taxon>
        <taxon>Eugregarinorida</taxon>
        <taxon>Gregarinidae</taxon>
        <taxon>Gregarina</taxon>
    </lineage>
</organism>
<accession>A0A023B1D2</accession>
<dbReference type="RefSeq" id="XP_011132311.1">
    <property type="nucleotide sequence ID" value="XM_011134009.1"/>
</dbReference>
<dbReference type="EMBL" id="AFNH02000995">
    <property type="protein sequence ID" value="EZG46383.1"/>
    <property type="molecule type" value="Genomic_DNA"/>
</dbReference>
<dbReference type="AlphaFoldDB" id="A0A023B1D2"/>
<gene>
    <name evidence="1" type="ORF">GNI_134060</name>
</gene>
<dbReference type="VEuPathDB" id="CryptoDB:GNI_134060"/>
<name>A0A023B1D2_GRENI</name>
<reference evidence="1" key="1">
    <citation type="submission" date="2013-12" db="EMBL/GenBank/DDBJ databases">
        <authorList>
            <person name="Omoto C.K."/>
            <person name="Sibley D."/>
            <person name="Venepally P."/>
            <person name="Hadjithomas M."/>
            <person name="Karamycheva S."/>
            <person name="Brunk B."/>
            <person name="Roos D."/>
            <person name="Caler E."/>
            <person name="Lorenzi H."/>
        </authorList>
    </citation>
    <scope>NUCLEOTIDE SEQUENCE</scope>
</reference>
<dbReference type="Proteomes" id="UP000019763">
    <property type="component" value="Unassembled WGS sequence"/>
</dbReference>
<dbReference type="GeneID" id="22914733"/>
<evidence type="ECO:0000313" key="1">
    <source>
        <dbReference type="EMBL" id="EZG46383.1"/>
    </source>
</evidence>
<sequence length="258" mass="28952">MAEARVVRYVGADGSALSTVSVETAQKWLSCGGEEELSVVSVIADLACALRNGAAGWWVLGDLELRCFREPLDEIAEGPIAALRQSFWKSKPNQGVYRLRWIELLWDGAARRFRRELGDPLAVRDALYEACAEHMVSVCQATGSRRLYFFAEGEAVAAAVERDAVAETVRSISANVHAQVKKLDFIYILWNLFERGRTEDCRTYLECYFASQLPWPVRTPEWAQWLAGDSCLIDTPGEQAVLEDDILALKRHLLQHFG</sequence>
<proteinExistence type="predicted"/>